<evidence type="ECO:0000313" key="10">
    <source>
        <dbReference type="Proteomes" id="UP000310066"/>
    </source>
</evidence>
<comment type="similarity">
    <text evidence="6">Belongs to the peptidase C19 family.</text>
</comment>
<dbReference type="InterPro" id="IPR001394">
    <property type="entry name" value="Peptidase_C19_UCH"/>
</dbReference>
<dbReference type="PRINTS" id="PR01217">
    <property type="entry name" value="PRICHEXTENSN"/>
</dbReference>
<feature type="compositionally biased region" description="Low complexity" evidence="7">
    <location>
        <begin position="204"/>
        <end position="223"/>
    </location>
</feature>
<feature type="compositionally biased region" description="Basic and acidic residues" evidence="7">
    <location>
        <begin position="389"/>
        <end position="400"/>
    </location>
</feature>
<dbReference type="STRING" id="329885.A0A4U0V782"/>
<feature type="compositionally biased region" description="Low complexity" evidence="7">
    <location>
        <begin position="908"/>
        <end position="924"/>
    </location>
</feature>
<organism evidence="9 10">
    <name type="scientific">Friedmanniomyces endolithicus</name>
    <dbReference type="NCBI Taxonomy" id="329885"/>
    <lineage>
        <taxon>Eukaryota</taxon>
        <taxon>Fungi</taxon>
        <taxon>Dikarya</taxon>
        <taxon>Ascomycota</taxon>
        <taxon>Pezizomycotina</taxon>
        <taxon>Dothideomycetes</taxon>
        <taxon>Dothideomycetidae</taxon>
        <taxon>Mycosphaerellales</taxon>
        <taxon>Teratosphaeriaceae</taxon>
        <taxon>Friedmanniomyces</taxon>
    </lineage>
</organism>
<dbReference type="AlphaFoldDB" id="A0A4U0V782"/>
<feature type="compositionally biased region" description="Polar residues" evidence="7">
    <location>
        <begin position="303"/>
        <end position="322"/>
    </location>
</feature>
<dbReference type="GO" id="GO:0005829">
    <property type="term" value="C:cytosol"/>
    <property type="evidence" value="ECO:0007669"/>
    <property type="project" value="TreeGrafter"/>
</dbReference>
<keyword evidence="4 6" id="KW-0378">Hydrolase</keyword>
<evidence type="ECO:0000256" key="1">
    <source>
        <dbReference type="ARBA" id="ARBA00000707"/>
    </source>
</evidence>
<dbReference type="CDD" id="cd02257">
    <property type="entry name" value="Peptidase_C19"/>
    <property type="match status" value="1"/>
</dbReference>
<dbReference type="Pfam" id="PF00443">
    <property type="entry name" value="UCH"/>
    <property type="match status" value="1"/>
</dbReference>
<feature type="compositionally biased region" description="Low complexity" evidence="7">
    <location>
        <begin position="265"/>
        <end position="278"/>
    </location>
</feature>
<dbReference type="InterPro" id="IPR028889">
    <property type="entry name" value="USP"/>
</dbReference>
<feature type="region of interest" description="Disordered" evidence="7">
    <location>
        <begin position="617"/>
        <end position="637"/>
    </location>
</feature>
<dbReference type="PROSITE" id="PS50235">
    <property type="entry name" value="USP_3"/>
    <property type="match status" value="1"/>
</dbReference>
<dbReference type="PROSITE" id="PS00972">
    <property type="entry name" value="USP_1"/>
    <property type="match status" value="1"/>
</dbReference>
<keyword evidence="5 6" id="KW-0788">Thiol protease</keyword>
<feature type="compositionally biased region" description="Low complexity" evidence="7">
    <location>
        <begin position="97"/>
        <end position="107"/>
    </location>
</feature>
<comment type="caution">
    <text evidence="9">The sequence shown here is derived from an EMBL/GenBank/DDBJ whole genome shotgun (WGS) entry which is preliminary data.</text>
</comment>
<dbReference type="PANTHER" id="PTHR24006">
    <property type="entry name" value="UBIQUITIN CARBOXYL-TERMINAL HYDROLASE"/>
    <property type="match status" value="1"/>
</dbReference>
<feature type="region of interest" description="Disordered" evidence="7">
    <location>
        <begin position="433"/>
        <end position="452"/>
    </location>
</feature>
<proteinExistence type="inferred from homology"/>
<dbReference type="GO" id="GO:0004843">
    <property type="term" value="F:cysteine-type deubiquitinase activity"/>
    <property type="evidence" value="ECO:0007669"/>
    <property type="project" value="UniProtKB-UniRule"/>
</dbReference>
<evidence type="ECO:0000256" key="5">
    <source>
        <dbReference type="ARBA" id="ARBA00022807"/>
    </source>
</evidence>
<dbReference type="InterPro" id="IPR018200">
    <property type="entry name" value="USP_CS"/>
</dbReference>
<evidence type="ECO:0000256" key="2">
    <source>
        <dbReference type="ARBA" id="ARBA00022670"/>
    </source>
</evidence>
<evidence type="ECO:0000313" key="9">
    <source>
        <dbReference type="EMBL" id="TKA44604.1"/>
    </source>
</evidence>
<sequence length="953" mass="104335">MNHPMSAGSGPPQHISPAMPMYPQQSRRQQEYHTYHQGPPPPSPMHPQAYPGYHPHYYPHPPPIPYQQQPRWQPPYAPPYVPSPQPRPSYQQPPPQHYQQQQQPQQPMVVSSRPGPQPSMPDTRLPPMPPQILQSHAHSPAAIPLRSYPPSQQTPLAPPSPAPTPKHETPSAPPPPAEQEPVNDAVNEEANKEQHTSPRDAQTPAPASRRQSQAQPQSPLSMAPEHRTPFYPKLPWYSVPDATFPRKDMARRRRRQDLHKTNEDVALPAAPAAAVADAMPEKAVEEAPSEVSTVAAPSEPETPATSQAPSESDYTQVSTPATPAQAVEASPKVTPTQKHARRDTRTAIAVPNIPGLPKPRASPPAVEKQTAPPAASPTEQATQPPNEEPAAKEGEEKDGVPEQAPVDEEDAPKTPPPKAAPKSWADLVRTKTAPGSAVGQANGTATTNGAPLPKTASLADALRQYNVQRDASLSFLEPRGLVNTGNMCYMNAILQVLIFCAPFYGFLDQVRQRTVHSMKSDTPLVDAMIMFMREFKVLLSAESLDALRRMLKPEIVEQYGEPVTPEYVYDAIRNLPRFQGMRRGHQQDAEEFLGFLLEGLHDECALVMQGVLDEQPYTNGATSPGAVTESPTSADGWLEVGPKQKASTTRTAGQHEAPSPITKIFGGNLRSELRVPGLKDSITLEPYKPLQLDIGAPHVNNITDALKGLTRTESLSGEFGGRGNTAKKQVFIDTLPPVLILHLKRFQYENNLTGTQKIWKKIGYPLELEIPKDVFPTAKRGGFAAKGGLPKYRLIGVVYHHGKSAAGGHYTVDILRQDSREWIRMDDTIIRRIRPEDVAEGGSEEDPKLLAKALEQHKADTEMQKQRNIYQGLDEAEKEPEEEKPWSEVNGGGGGSAGDARSHKKQWSSTAATTNGTATPSSNAGGKRTPTTKREGVKDNKVAYILLYERMSG</sequence>
<feature type="compositionally biased region" description="Low complexity" evidence="7">
    <location>
        <begin position="46"/>
        <end position="56"/>
    </location>
</feature>
<dbReference type="OrthoDB" id="429671at2759"/>
<dbReference type="InterPro" id="IPR050164">
    <property type="entry name" value="Peptidase_C19"/>
</dbReference>
<dbReference type="InterPro" id="IPR038765">
    <property type="entry name" value="Papain-like_cys_pep_sf"/>
</dbReference>
<gene>
    <name evidence="9" type="ORF">B0A54_04554</name>
</gene>
<feature type="region of interest" description="Disordered" evidence="7">
    <location>
        <begin position="874"/>
        <end position="939"/>
    </location>
</feature>
<reference evidence="9 10" key="1">
    <citation type="submission" date="2017-03" db="EMBL/GenBank/DDBJ databases">
        <title>Genomes of endolithic fungi from Antarctica.</title>
        <authorList>
            <person name="Coleine C."/>
            <person name="Masonjones S."/>
            <person name="Stajich J.E."/>
        </authorList>
    </citation>
    <scope>NUCLEOTIDE SEQUENCE [LARGE SCALE GENOMIC DNA]</scope>
    <source>
        <strain evidence="9 10">CCFEE 5311</strain>
    </source>
</reference>
<dbReference type="Gene3D" id="3.90.70.10">
    <property type="entry name" value="Cysteine proteinases"/>
    <property type="match status" value="1"/>
</dbReference>
<feature type="compositionally biased region" description="Basic and acidic residues" evidence="7">
    <location>
        <begin position="189"/>
        <end position="198"/>
    </location>
</feature>
<dbReference type="SUPFAM" id="SSF54001">
    <property type="entry name" value="Cysteine proteinases"/>
    <property type="match status" value="1"/>
</dbReference>
<dbReference type="EC" id="3.4.19.12" evidence="6"/>
<evidence type="ECO:0000256" key="3">
    <source>
        <dbReference type="ARBA" id="ARBA00022786"/>
    </source>
</evidence>
<dbReference type="GO" id="GO:0006508">
    <property type="term" value="P:proteolysis"/>
    <property type="evidence" value="ECO:0007669"/>
    <property type="project" value="UniProtKB-KW"/>
</dbReference>
<protein>
    <recommendedName>
        <fullName evidence="6">Ubiquitin carboxyl-terminal hydrolase</fullName>
        <ecNumber evidence="6">3.4.19.12</ecNumber>
    </recommendedName>
</protein>
<feature type="region of interest" description="Disordered" evidence="7">
    <location>
        <begin position="1"/>
        <end position="423"/>
    </location>
</feature>
<feature type="compositionally biased region" description="Pro residues" evidence="7">
    <location>
        <begin position="115"/>
        <end position="130"/>
    </location>
</feature>
<dbReference type="EMBL" id="NAJP01000014">
    <property type="protein sequence ID" value="TKA44604.1"/>
    <property type="molecule type" value="Genomic_DNA"/>
</dbReference>
<dbReference type="GO" id="GO:0016579">
    <property type="term" value="P:protein deubiquitination"/>
    <property type="evidence" value="ECO:0007669"/>
    <property type="project" value="InterPro"/>
</dbReference>
<dbReference type="PROSITE" id="PS00973">
    <property type="entry name" value="USP_2"/>
    <property type="match status" value="1"/>
</dbReference>
<evidence type="ECO:0000259" key="8">
    <source>
        <dbReference type="PROSITE" id="PS50235"/>
    </source>
</evidence>
<dbReference type="PANTHER" id="PTHR24006:SF687">
    <property type="entry name" value="UBIQUITIN CARBOXYL-TERMINAL HYDROLASE 10"/>
    <property type="match status" value="1"/>
</dbReference>
<evidence type="ECO:0000256" key="6">
    <source>
        <dbReference type="RuleBase" id="RU366025"/>
    </source>
</evidence>
<keyword evidence="3 6" id="KW-0833">Ubl conjugation pathway</keyword>
<evidence type="ECO:0000256" key="4">
    <source>
        <dbReference type="ARBA" id="ARBA00022801"/>
    </source>
</evidence>
<dbReference type="GO" id="GO:0005634">
    <property type="term" value="C:nucleus"/>
    <property type="evidence" value="ECO:0007669"/>
    <property type="project" value="TreeGrafter"/>
</dbReference>
<keyword evidence="2 6" id="KW-0645">Protease</keyword>
<evidence type="ECO:0000256" key="7">
    <source>
        <dbReference type="SAM" id="MobiDB-lite"/>
    </source>
</evidence>
<comment type="catalytic activity">
    <reaction evidence="1 6">
        <text>Thiol-dependent hydrolysis of ester, thioester, amide, peptide and isopeptide bonds formed by the C-terminal Gly of ubiquitin (a 76-residue protein attached to proteins as an intracellular targeting signal).</text>
        <dbReference type="EC" id="3.4.19.12"/>
    </reaction>
</comment>
<dbReference type="Proteomes" id="UP000310066">
    <property type="component" value="Unassembled WGS sequence"/>
</dbReference>
<accession>A0A4U0V782</accession>
<feature type="domain" description="USP" evidence="8">
    <location>
        <begin position="479"/>
        <end position="855"/>
    </location>
</feature>
<feature type="compositionally biased region" description="Polar residues" evidence="7">
    <location>
        <begin position="439"/>
        <end position="449"/>
    </location>
</feature>
<name>A0A4U0V782_9PEZI</name>
<feature type="compositionally biased region" description="Pro residues" evidence="7">
    <location>
        <begin position="72"/>
        <end position="96"/>
    </location>
</feature>